<organism evidence="1 2">
    <name type="scientific">Trichonephila inaurata madagascariensis</name>
    <dbReference type="NCBI Taxonomy" id="2747483"/>
    <lineage>
        <taxon>Eukaryota</taxon>
        <taxon>Metazoa</taxon>
        <taxon>Ecdysozoa</taxon>
        <taxon>Arthropoda</taxon>
        <taxon>Chelicerata</taxon>
        <taxon>Arachnida</taxon>
        <taxon>Araneae</taxon>
        <taxon>Araneomorphae</taxon>
        <taxon>Entelegynae</taxon>
        <taxon>Araneoidea</taxon>
        <taxon>Nephilidae</taxon>
        <taxon>Trichonephila</taxon>
        <taxon>Trichonephila inaurata</taxon>
    </lineage>
</organism>
<dbReference type="AlphaFoldDB" id="A0A8X6J881"/>
<comment type="caution">
    <text evidence="1">The sequence shown here is derived from an EMBL/GenBank/DDBJ whole genome shotgun (WGS) entry which is preliminary data.</text>
</comment>
<keyword evidence="2" id="KW-1185">Reference proteome</keyword>
<sequence>MSRIETGSSEISNGCTERLGLHAEIEGLDMVSSNYLRLNNFPDTDDNQEMKAIFRTSYPSMIHNKKVCFVLGGRFMGKIASRDSVLSPSGIEGYMVDELSSPLVDKLRTDCARNPELLNHHVSCKGLFSHPDVGHYA</sequence>
<evidence type="ECO:0000313" key="2">
    <source>
        <dbReference type="Proteomes" id="UP000886998"/>
    </source>
</evidence>
<dbReference type="Proteomes" id="UP000886998">
    <property type="component" value="Unassembled WGS sequence"/>
</dbReference>
<evidence type="ECO:0000313" key="1">
    <source>
        <dbReference type="EMBL" id="GFS45144.1"/>
    </source>
</evidence>
<accession>A0A8X6J881</accession>
<reference evidence="1" key="1">
    <citation type="submission" date="2020-08" db="EMBL/GenBank/DDBJ databases">
        <title>Multicomponent nature underlies the extraordinary mechanical properties of spider dragline silk.</title>
        <authorList>
            <person name="Kono N."/>
            <person name="Nakamura H."/>
            <person name="Mori M."/>
            <person name="Yoshida Y."/>
            <person name="Ohtoshi R."/>
            <person name="Malay A.D."/>
            <person name="Moran D.A.P."/>
            <person name="Tomita M."/>
            <person name="Numata K."/>
            <person name="Arakawa K."/>
        </authorList>
    </citation>
    <scope>NUCLEOTIDE SEQUENCE</scope>
</reference>
<dbReference type="EMBL" id="BMAV01025843">
    <property type="protein sequence ID" value="GFS45144.1"/>
    <property type="molecule type" value="Genomic_DNA"/>
</dbReference>
<proteinExistence type="predicted"/>
<protein>
    <submittedName>
        <fullName evidence="1">Uncharacterized protein</fullName>
    </submittedName>
</protein>
<gene>
    <name evidence="1" type="ORF">TNIN_52391</name>
</gene>
<name>A0A8X6J881_9ARAC</name>